<dbReference type="AlphaFoldDB" id="A0A9N8PYE6"/>
<protein>
    <submittedName>
        <fullName evidence="1">Uncharacterized protein</fullName>
    </submittedName>
</protein>
<sequence>MVDVEMCGARLPPAPRARRRSPLAARRLLAACYSPAPADTTSNLSSIYISEVGARRALVLECDIQRVVWAASRRGAVLSDAVRCGTALSSTVGRGAALNALVHLSLC</sequence>
<dbReference type="EMBL" id="LR824005">
    <property type="protein sequence ID" value="CAD0194953.1"/>
    <property type="molecule type" value="Genomic_DNA"/>
</dbReference>
<proteinExistence type="predicted"/>
<organism evidence="1 2">
    <name type="scientific">Chrysodeixis includens</name>
    <name type="common">Soybean looper</name>
    <name type="synonym">Pseudoplusia includens</name>
    <dbReference type="NCBI Taxonomy" id="689277"/>
    <lineage>
        <taxon>Eukaryota</taxon>
        <taxon>Metazoa</taxon>
        <taxon>Ecdysozoa</taxon>
        <taxon>Arthropoda</taxon>
        <taxon>Hexapoda</taxon>
        <taxon>Insecta</taxon>
        <taxon>Pterygota</taxon>
        <taxon>Neoptera</taxon>
        <taxon>Endopterygota</taxon>
        <taxon>Lepidoptera</taxon>
        <taxon>Glossata</taxon>
        <taxon>Ditrysia</taxon>
        <taxon>Noctuoidea</taxon>
        <taxon>Noctuidae</taxon>
        <taxon>Plusiinae</taxon>
        <taxon>Chrysodeixis</taxon>
    </lineage>
</organism>
<gene>
    <name evidence="1" type="ORF">CINC_LOCUS5802</name>
</gene>
<reference evidence="1" key="1">
    <citation type="submission" date="2021-12" db="EMBL/GenBank/DDBJ databases">
        <authorList>
            <person name="King R."/>
        </authorList>
    </citation>
    <scope>NUCLEOTIDE SEQUENCE</scope>
</reference>
<name>A0A9N8PYE6_CHRIL</name>
<accession>A0A9N8PYE6</accession>
<keyword evidence="2" id="KW-1185">Reference proteome</keyword>
<evidence type="ECO:0000313" key="2">
    <source>
        <dbReference type="Proteomes" id="UP001154114"/>
    </source>
</evidence>
<dbReference type="Proteomes" id="UP001154114">
    <property type="component" value="Chromosome 2"/>
</dbReference>
<evidence type="ECO:0000313" key="1">
    <source>
        <dbReference type="EMBL" id="CAD0194953.1"/>
    </source>
</evidence>